<evidence type="ECO:0000313" key="5">
    <source>
        <dbReference type="Proteomes" id="UP000094893"/>
    </source>
</evidence>
<dbReference type="Proteomes" id="UP000094893">
    <property type="component" value="Unassembled WGS sequence"/>
</dbReference>
<keyword evidence="1" id="KW-0472">Membrane</keyword>
<dbReference type="OrthoDB" id="9804804at2"/>
<gene>
    <name evidence="4" type="ORF">A6M23_14085</name>
    <name evidence="3" type="ORF">A6P07_15640</name>
</gene>
<organism evidence="4 6">
    <name type="scientific">Acidithiobacillus thiooxidans</name>
    <name type="common">Thiobacillus thiooxidans</name>
    <dbReference type="NCBI Taxonomy" id="930"/>
    <lineage>
        <taxon>Bacteria</taxon>
        <taxon>Pseudomonadati</taxon>
        <taxon>Pseudomonadota</taxon>
        <taxon>Acidithiobacillia</taxon>
        <taxon>Acidithiobacillales</taxon>
        <taxon>Acidithiobacillaceae</taxon>
        <taxon>Acidithiobacillus</taxon>
    </lineage>
</organism>
<dbReference type="EMBL" id="LWRY01000165">
    <property type="protein sequence ID" value="OCX70412.1"/>
    <property type="molecule type" value="Genomic_DNA"/>
</dbReference>
<name>A0A1C2I318_ACITH</name>
<keyword evidence="6" id="KW-1185">Reference proteome</keyword>
<comment type="caution">
    <text evidence="4">The sequence shown here is derived from an EMBL/GenBank/DDBJ whole genome shotgun (WGS) entry which is preliminary data.</text>
</comment>
<evidence type="ECO:0000313" key="4">
    <source>
        <dbReference type="EMBL" id="OCX70412.1"/>
    </source>
</evidence>
<dbReference type="EMBL" id="LWSA01000221">
    <property type="protein sequence ID" value="OCX69838.1"/>
    <property type="molecule type" value="Genomic_DNA"/>
</dbReference>
<keyword evidence="1" id="KW-0812">Transmembrane</keyword>
<keyword evidence="1" id="KW-1133">Transmembrane helix</keyword>
<proteinExistence type="predicted"/>
<accession>A0A1C2I318</accession>
<evidence type="ECO:0000259" key="2">
    <source>
        <dbReference type="Pfam" id="PF11127"/>
    </source>
</evidence>
<evidence type="ECO:0000313" key="6">
    <source>
        <dbReference type="Proteomes" id="UP000095008"/>
    </source>
</evidence>
<feature type="transmembrane region" description="Helical" evidence="1">
    <location>
        <begin position="12"/>
        <end position="30"/>
    </location>
</feature>
<dbReference type="AlphaFoldDB" id="A0A1C2I318"/>
<dbReference type="InterPro" id="IPR021309">
    <property type="entry name" value="YgaP-like_TM"/>
</dbReference>
<dbReference type="Pfam" id="PF11127">
    <property type="entry name" value="YgaP-like_TM"/>
    <property type="match status" value="1"/>
</dbReference>
<dbReference type="Proteomes" id="UP000095008">
    <property type="component" value="Unassembled WGS sequence"/>
</dbReference>
<evidence type="ECO:0000256" key="1">
    <source>
        <dbReference type="SAM" id="Phobius"/>
    </source>
</evidence>
<feature type="transmembrane region" description="Helical" evidence="1">
    <location>
        <begin position="36"/>
        <end position="58"/>
    </location>
</feature>
<dbReference type="RefSeq" id="WP_031576198.1">
    <property type="nucleotide sequence ID" value="NZ_JMEB01000343.1"/>
</dbReference>
<feature type="domain" description="Inner membrane protein YgaP-like transmembrane" evidence="2">
    <location>
        <begin position="8"/>
        <end position="65"/>
    </location>
</feature>
<evidence type="ECO:0000313" key="3">
    <source>
        <dbReference type="EMBL" id="OCX69838.1"/>
    </source>
</evidence>
<reference evidence="4 5" key="1">
    <citation type="journal article" date="2016" name="Int. J. Mol. Sci.">
        <title>Comparative genomics of the extreme acidophile Acidithiobacillus thiooxidans reveals intraspecific divergence and niche adaptation.</title>
        <authorList>
            <person name="Zhang X."/>
            <person name="Feng X."/>
            <person name="Tao J."/>
            <person name="Ma L."/>
            <person name="Xiao Y."/>
            <person name="Liang Y."/>
            <person name="Liu X."/>
            <person name="Yin H."/>
        </authorList>
    </citation>
    <scope>NUCLEOTIDE SEQUENCE [LARGE SCALE GENOMIC DNA]</scope>
    <source>
        <strain evidence="3 5">A02</strain>
        <strain evidence="4">DXS-W</strain>
    </source>
</reference>
<protein>
    <recommendedName>
        <fullName evidence="2">Inner membrane protein YgaP-like transmembrane domain-containing protein</fullName>
    </recommendedName>
</protein>
<sequence length="68" mass="7429">MSVSTLFNEGMADRLIRIIVGIIVIALVFVGPQTPWGWLGLVPLITGLIGWCPAYSLFGIRTCPLRKS</sequence>